<feature type="region of interest" description="Disordered" evidence="1">
    <location>
        <begin position="1"/>
        <end position="29"/>
    </location>
</feature>
<comment type="caution">
    <text evidence="2">The sequence shown here is derived from an EMBL/GenBank/DDBJ whole genome shotgun (WGS) entry which is preliminary data.</text>
</comment>
<evidence type="ECO:0000313" key="2">
    <source>
        <dbReference type="EMBL" id="GIH23754.1"/>
    </source>
</evidence>
<evidence type="ECO:0000313" key="3">
    <source>
        <dbReference type="Proteomes" id="UP000640052"/>
    </source>
</evidence>
<name>A0A919Q9N6_9ACTN</name>
<sequence length="62" mass="6573">MTPRGPQANARPQGDDLGGPQGNEGVGGRETLATAIQKQTRESMAYGMRLISFLVTVDSALR</sequence>
<accession>A0A919Q9N6</accession>
<keyword evidence="3" id="KW-1185">Reference proteome</keyword>
<dbReference type="Proteomes" id="UP000640052">
    <property type="component" value="Unassembled WGS sequence"/>
</dbReference>
<gene>
    <name evidence="2" type="ORF">Aph01nite_20640</name>
</gene>
<dbReference type="AlphaFoldDB" id="A0A919Q9N6"/>
<protein>
    <submittedName>
        <fullName evidence="2">Uncharacterized protein</fullName>
    </submittedName>
</protein>
<proteinExistence type="predicted"/>
<organism evidence="2 3">
    <name type="scientific">Acrocarpospora phusangensis</name>
    <dbReference type="NCBI Taxonomy" id="1070424"/>
    <lineage>
        <taxon>Bacteria</taxon>
        <taxon>Bacillati</taxon>
        <taxon>Actinomycetota</taxon>
        <taxon>Actinomycetes</taxon>
        <taxon>Streptosporangiales</taxon>
        <taxon>Streptosporangiaceae</taxon>
        <taxon>Acrocarpospora</taxon>
    </lineage>
</organism>
<evidence type="ECO:0000256" key="1">
    <source>
        <dbReference type="SAM" id="MobiDB-lite"/>
    </source>
</evidence>
<reference evidence="2" key="1">
    <citation type="submission" date="2021-01" db="EMBL/GenBank/DDBJ databases">
        <title>Whole genome shotgun sequence of Acrocarpospora phusangensis NBRC 108782.</title>
        <authorList>
            <person name="Komaki H."/>
            <person name="Tamura T."/>
        </authorList>
    </citation>
    <scope>NUCLEOTIDE SEQUENCE</scope>
    <source>
        <strain evidence="2">NBRC 108782</strain>
    </source>
</reference>
<feature type="compositionally biased region" description="Gly residues" evidence="1">
    <location>
        <begin position="16"/>
        <end position="28"/>
    </location>
</feature>
<dbReference type="EMBL" id="BOOA01000012">
    <property type="protein sequence ID" value="GIH23754.1"/>
    <property type="molecule type" value="Genomic_DNA"/>
</dbReference>